<evidence type="ECO:0000313" key="1">
    <source>
        <dbReference type="EMBL" id="CAG6545768.1"/>
    </source>
</evidence>
<dbReference type="EMBL" id="HBUE01233130">
    <property type="protein sequence ID" value="CAG6545768.1"/>
    <property type="molecule type" value="Transcribed_RNA"/>
</dbReference>
<accession>A0A8D8MZ29</accession>
<name>A0A8D8MZ29_CULPI</name>
<dbReference type="EMBL" id="HBUE01339987">
    <property type="protein sequence ID" value="CAG6597931.1"/>
    <property type="molecule type" value="Transcribed_RNA"/>
</dbReference>
<dbReference type="EMBL" id="HBUE01339986">
    <property type="protein sequence ID" value="CAG6597930.1"/>
    <property type="molecule type" value="Transcribed_RNA"/>
</dbReference>
<dbReference type="EMBL" id="HBUE01233129">
    <property type="protein sequence ID" value="CAG6545767.1"/>
    <property type="molecule type" value="Transcribed_RNA"/>
</dbReference>
<reference evidence="1" key="1">
    <citation type="submission" date="2021-05" db="EMBL/GenBank/DDBJ databases">
        <authorList>
            <person name="Alioto T."/>
            <person name="Alioto T."/>
            <person name="Gomez Garrido J."/>
        </authorList>
    </citation>
    <scope>NUCLEOTIDE SEQUENCE</scope>
</reference>
<proteinExistence type="predicted"/>
<dbReference type="AlphaFoldDB" id="A0A8D8MZ29"/>
<protein>
    <submittedName>
        <fullName evidence="1">(northern house mosquito) hypothetical protein</fullName>
    </submittedName>
</protein>
<sequence>MHCLRLKVRYLPTRGLSLGVKFSENTVAEIRQLLLLLLVIPTVGLLLEQQFVHGGRRRIGQLCRAGTCPCGTATPGGCRYGRVRRRSLLFRVELCQRLLMLLEGHHGAGRWRSLTERRWPTDGGGGLGG</sequence>
<organism evidence="1">
    <name type="scientific">Culex pipiens</name>
    <name type="common">House mosquito</name>
    <dbReference type="NCBI Taxonomy" id="7175"/>
    <lineage>
        <taxon>Eukaryota</taxon>
        <taxon>Metazoa</taxon>
        <taxon>Ecdysozoa</taxon>
        <taxon>Arthropoda</taxon>
        <taxon>Hexapoda</taxon>
        <taxon>Insecta</taxon>
        <taxon>Pterygota</taxon>
        <taxon>Neoptera</taxon>
        <taxon>Endopterygota</taxon>
        <taxon>Diptera</taxon>
        <taxon>Nematocera</taxon>
        <taxon>Culicoidea</taxon>
        <taxon>Culicidae</taxon>
        <taxon>Culicinae</taxon>
        <taxon>Culicini</taxon>
        <taxon>Culex</taxon>
        <taxon>Culex</taxon>
    </lineage>
</organism>